<dbReference type="InterPro" id="IPR006968">
    <property type="entry name" value="RUS_fam"/>
</dbReference>
<evidence type="ECO:0000313" key="9">
    <source>
        <dbReference type="Proteomes" id="UP000075714"/>
    </source>
</evidence>
<evidence type="ECO:0000256" key="2">
    <source>
        <dbReference type="ARBA" id="ARBA00007558"/>
    </source>
</evidence>
<dbReference type="PANTHER" id="PTHR12770:SF31">
    <property type="entry name" value="RUS FAMILY MEMBER 1"/>
    <property type="match status" value="1"/>
</dbReference>
<name>A0A150GYI3_GONPE</name>
<evidence type="ECO:0008006" key="10">
    <source>
        <dbReference type="Google" id="ProtNLM"/>
    </source>
</evidence>
<keyword evidence="5" id="KW-0472">Membrane</keyword>
<dbReference type="GO" id="GO:0016020">
    <property type="term" value="C:membrane"/>
    <property type="evidence" value="ECO:0007669"/>
    <property type="project" value="UniProtKB-SubCell"/>
</dbReference>
<feature type="domain" description="Protein root UVB sensitive/RUS" evidence="6">
    <location>
        <begin position="5"/>
        <end position="243"/>
    </location>
</feature>
<dbReference type="EMBL" id="LSYV01000005">
    <property type="protein sequence ID" value="KXZ54865.1"/>
    <property type="molecule type" value="Genomic_DNA"/>
</dbReference>
<keyword evidence="3" id="KW-0812">Transmembrane</keyword>
<evidence type="ECO:0000259" key="7">
    <source>
        <dbReference type="Pfam" id="PF24160"/>
    </source>
</evidence>
<comment type="similarity">
    <text evidence="2">Belongs to the RUS1 family.</text>
</comment>
<evidence type="ECO:0000256" key="3">
    <source>
        <dbReference type="ARBA" id="ARBA00022692"/>
    </source>
</evidence>
<feature type="domain" description="Root UVB sensitive protein C-terminal" evidence="7">
    <location>
        <begin position="356"/>
        <end position="457"/>
    </location>
</feature>
<evidence type="ECO:0000256" key="4">
    <source>
        <dbReference type="ARBA" id="ARBA00022989"/>
    </source>
</evidence>
<gene>
    <name evidence="8" type="ORF">GPECTOR_4g937</name>
</gene>
<keyword evidence="9" id="KW-1185">Reference proteome</keyword>
<dbReference type="InterPro" id="IPR054549">
    <property type="entry name" value="UVB_sens_RUS_dom"/>
</dbReference>
<reference evidence="9" key="1">
    <citation type="journal article" date="2016" name="Nat. Commun.">
        <title>The Gonium pectorale genome demonstrates co-option of cell cycle regulation during the evolution of multicellularity.</title>
        <authorList>
            <person name="Hanschen E.R."/>
            <person name="Marriage T.N."/>
            <person name="Ferris P.J."/>
            <person name="Hamaji T."/>
            <person name="Toyoda A."/>
            <person name="Fujiyama A."/>
            <person name="Neme R."/>
            <person name="Noguchi H."/>
            <person name="Minakuchi Y."/>
            <person name="Suzuki M."/>
            <person name="Kawai-Toyooka H."/>
            <person name="Smith D.R."/>
            <person name="Sparks H."/>
            <person name="Anderson J."/>
            <person name="Bakaric R."/>
            <person name="Luria V."/>
            <person name="Karger A."/>
            <person name="Kirschner M.W."/>
            <person name="Durand P.M."/>
            <person name="Michod R.E."/>
            <person name="Nozaki H."/>
            <person name="Olson B.J."/>
        </authorList>
    </citation>
    <scope>NUCLEOTIDE SEQUENCE [LARGE SCALE GENOMIC DNA]</scope>
    <source>
        <strain evidence="9">NIES-2863</strain>
    </source>
</reference>
<evidence type="ECO:0000259" key="6">
    <source>
        <dbReference type="Pfam" id="PF04884"/>
    </source>
</evidence>
<evidence type="ECO:0000256" key="1">
    <source>
        <dbReference type="ARBA" id="ARBA00004370"/>
    </source>
</evidence>
<evidence type="ECO:0000313" key="8">
    <source>
        <dbReference type="EMBL" id="KXZ54865.1"/>
    </source>
</evidence>
<evidence type="ECO:0000256" key="5">
    <source>
        <dbReference type="ARBA" id="ARBA00023136"/>
    </source>
</evidence>
<accession>A0A150GYI3</accession>
<comment type="subcellular location">
    <subcellularLocation>
        <location evidence="1">Membrane</location>
    </subcellularLocation>
</comment>
<sequence length="480" mass="48969">MTKGFQAWDTVQALSSYVRGMLSSAAILRGVGVGQKVLRAGRAASPLAAVFTFFLRDLAGMLGGILFAYLEGAGFDSCAKQWRLFADITNDVGMTLELASPLLPRAAFLPIACLGSIARSVTGVAGGATRAALTQHFAVRGNAADVAAKEQSQETATTIVGMVLGMALTRLLTPQHADPAAGDGAAARSSPPAGAAATAAAWLVFLALTALHVAANVAALRCLLLHSLNQPRAEMLIRRYLRDSTVLSPLQVAQTEDLTPPPFRRLLDVLTGAARRQPVQLRWGSRLSALLPTIGRGPGLDKLVSRQATDRRYLLVASSATSSAATATTAAAKPAAAATGGGNPNAGGGSGAAAAAATVHVVLAASASPTDFLRAYVHAHVLAAGLAAAATRRGASGGKQAAAVGPLQQSSDASAAAEAEADAWMARRYDAFVLELAAAGWRPERVTLPRPAWTAEWEGGGAAAAAAAVGGRRGDGLHED</sequence>
<comment type="caution">
    <text evidence="8">The sequence shown here is derived from an EMBL/GenBank/DDBJ whole genome shotgun (WGS) entry which is preliminary data.</text>
</comment>
<dbReference type="Pfam" id="PF04884">
    <property type="entry name" value="UVB_sens_prot"/>
    <property type="match status" value="1"/>
</dbReference>
<dbReference type="Proteomes" id="UP000075714">
    <property type="component" value="Unassembled WGS sequence"/>
</dbReference>
<keyword evidence="4" id="KW-1133">Transmembrane helix</keyword>
<proteinExistence type="inferred from homology"/>
<dbReference type="OrthoDB" id="364779at2759"/>
<dbReference type="PANTHER" id="PTHR12770">
    <property type="entry name" value="RUS1 FAMILY PROTEIN C16ORF58"/>
    <property type="match status" value="1"/>
</dbReference>
<dbReference type="AlphaFoldDB" id="A0A150GYI3"/>
<organism evidence="8 9">
    <name type="scientific">Gonium pectorale</name>
    <name type="common">Green alga</name>
    <dbReference type="NCBI Taxonomy" id="33097"/>
    <lineage>
        <taxon>Eukaryota</taxon>
        <taxon>Viridiplantae</taxon>
        <taxon>Chlorophyta</taxon>
        <taxon>core chlorophytes</taxon>
        <taxon>Chlorophyceae</taxon>
        <taxon>CS clade</taxon>
        <taxon>Chlamydomonadales</taxon>
        <taxon>Volvocaceae</taxon>
        <taxon>Gonium</taxon>
    </lineage>
</organism>
<dbReference type="Pfam" id="PF24160">
    <property type="entry name" value="UVB_sens_C"/>
    <property type="match status" value="1"/>
</dbReference>
<dbReference type="InterPro" id="IPR055412">
    <property type="entry name" value="UVB_sens_C"/>
</dbReference>
<protein>
    <recommendedName>
        <fullName evidence="10">DUF647 domain-containing protein</fullName>
    </recommendedName>
</protein>